<comment type="caution">
    <text evidence="1">The sequence shown here is derived from an EMBL/GenBank/DDBJ whole genome shotgun (WGS) entry which is preliminary data.</text>
</comment>
<keyword evidence="2" id="KW-1185">Reference proteome</keyword>
<proteinExistence type="predicted"/>
<dbReference type="AlphaFoldDB" id="A0A4S2L8S0"/>
<dbReference type="Proteomes" id="UP000308267">
    <property type="component" value="Unassembled WGS sequence"/>
</dbReference>
<gene>
    <name evidence="1" type="ORF">CRM22_008965</name>
</gene>
<dbReference type="EMBL" id="SJOL01008770">
    <property type="protein sequence ID" value="TGZ59642.1"/>
    <property type="molecule type" value="Genomic_DNA"/>
</dbReference>
<reference evidence="1 2" key="1">
    <citation type="journal article" date="2019" name="BMC Genomics">
        <title>New insights from Opisthorchis felineus genome: update on genomics of the epidemiologically important liver flukes.</title>
        <authorList>
            <person name="Ershov N.I."/>
            <person name="Mordvinov V.A."/>
            <person name="Prokhortchouk E.B."/>
            <person name="Pakharukova M.Y."/>
            <person name="Gunbin K.V."/>
            <person name="Ustyantsev K."/>
            <person name="Genaev M.A."/>
            <person name="Blinov A.G."/>
            <person name="Mazur A."/>
            <person name="Boulygina E."/>
            <person name="Tsygankova S."/>
            <person name="Khrameeva E."/>
            <person name="Chekanov N."/>
            <person name="Fan G."/>
            <person name="Xiao A."/>
            <person name="Zhang H."/>
            <person name="Xu X."/>
            <person name="Yang H."/>
            <person name="Solovyev V."/>
            <person name="Lee S.M."/>
            <person name="Liu X."/>
            <person name="Afonnikov D.A."/>
            <person name="Skryabin K.G."/>
        </authorList>
    </citation>
    <scope>NUCLEOTIDE SEQUENCE [LARGE SCALE GENOMIC DNA]</scope>
    <source>
        <strain evidence="1">AK-0245</strain>
        <tissue evidence="1">Whole organism</tissue>
    </source>
</reference>
<name>A0A4S2L8S0_OPIFE</name>
<accession>A0A4S2L8S0</accession>
<sequence length="54" mass="5800">TEPLDDQPENLPNDSFQQDAVALPGIPIGLVARSTPKENGNVWQHLDPPPEANG</sequence>
<organism evidence="1 2">
    <name type="scientific">Opisthorchis felineus</name>
    <dbReference type="NCBI Taxonomy" id="147828"/>
    <lineage>
        <taxon>Eukaryota</taxon>
        <taxon>Metazoa</taxon>
        <taxon>Spiralia</taxon>
        <taxon>Lophotrochozoa</taxon>
        <taxon>Platyhelminthes</taxon>
        <taxon>Trematoda</taxon>
        <taxon>Digenea</taxon>
        <taxon>Opisthorchiida</taxon>
        <taxon>Opisthorchiata</taxon>
        <taxon>Opisthorchiidae</taxon>
        <taxon>Opisthorchis</taxon>
    </lineage>
</organism>
<protein>
    <submittedName>
        <fullName evidence="1">Uncharacterized protein</fullName>
    </submittedName>
</protein>
<feature type="non-terminal residue" evidence="1">
    <location>
        <position position="1"/>
    </location>
</feature>
<evidence type="ECO:0000313" key="2">
    <source>
        <dbReference type="Proteomes" id="UP000308267"/>
    </source>
</evidence>
<evidence type="ECO:0000313" key="1">
    <source>
        <dbReference type="EMBL" id="TGZ59642.1"/>
    </source>
</evidence>
<feature type="non-terminal residue" evidence="1">
    <location>
        <position position="54"/>
    </location>
</feature>